<dbReference type="PANTHER" id="PTHR33295">
    <property type="entry name" value="ATPASE"/>
    <property type="match status" value="1"/>
</dbReference>
<proteinExistence type="predicted"/>
<evidence type="ECO:0008006" key="5">
    <source>
        <dbReference type="Google" id="ProtNLM"/>
    </source>
</evidence>
<protein>
    <recommendedName>
        <fullName evidence="5">ATPase</fullName>
    </recommendedName>
</protein>
<dbReference type="InterPro" id="IPR027417">
    <property type="entry name" value="P-loop_NTPase"/>
</dbReference>
<dbReference type="InterPro" id="IPR041682">
    <property type="entry name" value="AAA_14"/>
</dbReference>
<dbReference type="Proteomes" id="UP000192491">
    <property type="component" value="Unassembled WGS sequence"/>
</dbReference>
<feature type="domain" description="DUF4143" evidence="2">
    <location>
        <begin position="233"/>
        <end position="377"/>
    </location>
</feature>
<dbReference type="Pfam" id="PF13173">
    <property type="entry name" value="AAA_14"/>
    <property type="match status" value="1"/>
</dbReference>
<accession>A0A1Y1QGX6</accession>
<evidence type="ECO:0000259" key="2">
    <source>
        <dbReference type="Pfam" id="PF13635"/>
    </source>
</evidence>
<reference evidence="3 4" key="1">
    <citation type="submission" date="2017-01" db="EMBL/GenBank/DDBJ databases">
        <title>Novel large sulfur bacteria in the metagenomes of groundwater-fed chemosynthetic microbial mats in the Lake Huron basin.</title>
        <authorList>
            <person name="Sharrar A.M."/>
            <person name="Flood B.E."/>
            <person name="Bailey J.V."/>
            <person name="Jones D.S."/>
            <person name="Biddanda B."/>
            <person name="Ruberg S.A."/>
            <person name="Marcus D.N."/>
            <person name="Dick G.J."/>
        </authorList>
    </citation>
    <scope>NUCLEOTIDE SEQUENCE [LARGE SCALE GENOMIC DNA]</scope>
    <source>
        <strain evidence="3">A8</strain>
    </source>
</reference>
<dbReference type="EMBL" id="MTEJ01000297">
    <property type="protein sequence ID" value="OQX05254.1"/>
    <property type="molecule type" value="Genomic_DNA"/>
</dbReference>
<dbReference type="SUPFAM" id="SSF52540">
    <property type="entry name" value="P-loop containing nucleoside triphosphate hydrolases"/>
    <property type="match status" value="1"/>
</dbReference>
<feature type="domain" description="AAA" evidence="1">
    <location>
        <begin position="41"/>
        <end position="174"/>
    </location>
</feature>
<evidence type="ECO:0000313" key="3">
    <source>
        <dbReference type="EMBL" id="OQX05254.1"/>
    </source>
</evidence>
<dbReference type="PANTHER" id="PTHR33295:SF8">
    <property type="entry name" value="AAA+ ATPASE DOMAIN-CONTAINING PROTEIN"/>
    <property type="match status" value="1"/>
</dbReference>
<evidence type="ECO:0000259" key="1">
    <source>
        <dbReference type="Pfam" id="PF13173"/>
    </source>
</evidence>
<dbReference type="InterPro" id="IPR025420">
    <property type="entry name" value="DUF4143"/>
</dbReference>
<dbReference type="AlphaFoldDB" id="A0A1Y1QGX6"/>
<comment type="caution">
    <text evidence="3">The sequence shown here is derived from an EMBL/GenBank/DDBJ whole genome shotgun (WGS) entry which is preliminary data.</text>
</comment>
<dbReference type="Pfam" id="PF13635">
    <property type="entry name" value="DUF4143"/>
    <property type="match status" value="1"/>
</dbReference>
<evidence type="ECO:0000313" key="4">
    <source>
        <dbReference type="Proteomes" id="UP000192491"/>
    </source>
</evidence>
<gene>
    <name evidence="3" type="ORF">BWK73_34075</name>
</gene>
<sequence length="434" mass="50304">MEKDKIFAILTDWNAWNKPLPATFSRPLYEQEIARKAKSGEVIVIKGVRRSGKSTLLTNEIKRLQAGGMPIKNILFVNLEDQRFSLFEPLTLLEKIKETWLEYVQPQGDTVIMLDEVQNIPQWEKWVLKEYETGSSKLYVTGSNSQLLGVEFGTALTGRYLDVEVYPLGFKEFLLFHAVEVHSRADFIQQRLRIKQLFRRYVAFGGFPKIALTDDELLAKETLKVYFDSILLRDIVSRHKLSNFGVLQELSLFLLSNNATLNAYNKLKNTFNVSFEIIREYVEFLQSAYLIFTLNKFDYSYKKQVINPKKFYAVDTGLSNNVSFSVSAKIAQNLENIVFLELKRRHENAFYYKTANNLEVDFLVERDDYYELIQVCATLQDSATRHRELRVFAVAATELHKPIKPLILTLDESETVVQDGLSIEIRNVLEWLCL</sequence>
<name>A0A1Y1QGX6_9GAMM</name>
<organism evidence="3 4">
    <name type="scientific">Thiothrix lacustris</name>
    <dbReference type="NCBI Taxonomy" id="525917"/>
    <lineage>
        <taxon>Bacteria</taxon>
        <taxon>Pseudomonadati</taxon>
        <taxon>Pseudomonadota</taxon>
        <taxon>Gammaproteobacteria</taxon>
        <taxon>Thiotrichales</taxon>
        <taxon>Thiotrichaceae</taxon>
        <taxon>Thiothrix</taxon>
    </lineage>
</organism>